<protein>
    <submittedName>
        <fullName evidence="1">Uncharacterized protein</fullName>
    </submittedName>
</protein>
<comment type="caution">
    <text evidence="1">The sequence shown here is derived from an EMBL/GenBank/DDBJ whole genome shotgun (WGS) entry which is preliminary data.</text>
</comment>
<organism evidence="1 2">
    <name type="scientific">Streptomyces graminearus</name>
    <dbReference type="NCBI Taxonomy" id="284030"/>
    <lineage>
        <taxon>Bacteria</taxon>
        <taxon>Bacillati</taxon>
        <taxon>Actinomycetota</taxon>
        <taxon>Actinomycetes</taxon>
        <taxon>Kitasatosporales</taxon>
        <taxon>Streptomycetaceae</taxon>
        <taxon>Streptomyces</taxon>
    </lineage>
</organism>
<accession>A0ABN3L857</accession>
<evidence type="ECO:0000313" key="1">
    <source>
        <dbReference type="EMBL" id="GAA2479490.1"/>
    </source>
</evidence>
<dbReference type="Proteomes" id="UP001501721">
    <property type="component" value="Unassembled WGS sequence"/>
</dbReference>
<proteinExistence type="predicted"/>
<gene>
    <name evidence="1" type="ORF">GCM10010422_24740</name>
</gene>
<name>A0ABN3L857_9ACTN</name>
<dbReference type="EMBL" id="BAAATL010000010">
    <property type="protein sequence ID" value="GAA2479490.1"/>
    <property type="molecule type" value="Genomic_DNA"/>
</dbReference>
<keyword evidence="2" id="KW-1185">Reference proteome</keyword>
<reference evidence="1 2" key="1">
    <citation type="journal article" date="2019" name="Int. J. Syst. Evol. Microbiol.">
        <title>The Global Catalogue of Microorganisms (GCM) 10K type strain sequencing project: providing services to taxonomists for standard genome sequencing and annotation.</title>
        <authorList>
            <consortium name="The Broad Institute Genomics Platform"/>
            <consortium name="The Broad Institute Genome Sequencing Center for Infectious Disease"/>
            <person name="Wu L."/>
            <person name="Ma J."/>
        </authorList>
    </citation>
    <scope>NUCLEOTIDE SEQUENCE [LARGE SCALE GENOMIC DNA]</scope>
    <source>
        <strain evidence="1 2">JCM 6923</strain>
    </source>
</reference>
<sequence>MTFILQPYAVPTGAPCLVTAPVPGPGVGSLRSYEQCGGAGIPGAGRSLAIGTGRGAPGTVREKRGMRMRKAYGSGTVIEVAA</sequence>
<evidence type="ECO:0000313" key="2">
    <source>
        <dbReference type="Proteomes" id="UP001501721"/>
    </source>
</evidence>